<proteinExistence type="inferred from homology"/>
<keyword evidence="4" id="KW-0233">DNA recombination</keyword>
<dbReference type="PANTHER" id="PTHR30563:SF0">
    <property type="entry name" value="DNA RECOMBINATION PROTEIN RMUC"/>
    <property type="match status" value="1"/>
</dbReference>
<dbReference type="AlphaFoldDB" id="A0A1F6V7L7"/>
<gene>
    <name evidence="6" type="ORF">A2647_01805</name>
</gene>
<keyword evidence="5" id="KW-0472">Membrane</keyword>
<organism evidence="6 7">
    <name type="scientific">Candidatus Nomurabacteria bacterium RIFCSPHIGHO2_01_FULL_40_24b</name>
    <dbReference type="NCBI Taxonomy" id="1801739"/>
    <lineage>
        <taxon>Bacteria</taxon>
        <taxon>Candidatus Nomuraibacteriota</taxon>
    </lineage>
</organism>
<keyword evidence="5" id="KW-0812">Transmembrane</keyword>
<dbReference type="Pfam" id="PF02646">
    <property type="entry name" value="RmuC"/>
    <property type="match status" value="1"/>
</dbReference>
<name>A0A1F6V7L7_9BACT</name>
<comment type="similarity">
    <text evidence="2">Belongs to the RmuC family.</text>
</comment>
<keyword evidence="5" id="KW-1133">Transmembrane helix</keyword>
<evidence type="ECO:0000256" key="1">
    <source>
        <dbReference type="ARBA" id="ARBA00003416"/>
    </source>
</evidence>
<dbReference type="GO" id="GO:0006310">
    <property type="term" value="P:DNA recombination"/>
    <property type="evidence" value="ECO:0007669"/>
    <property type="project" value="UniProtKB-KW"/>
</dbReference>
<comment type="caution">
    <text evidence="6">The sequence shown here is derived from an EMBL/GenBank/DDBJ whole genome shotgun (WGS) entry which is preliminary data.</text>
</comment>
<feature type="transmembrane region" description="Helical" evidence="5">
    <location>
        <begin position="6"/>
        <end position="21"/>
    </location>
</feature>
<dbReference type="PANTHER" id="PTHR30563">
    <property type="entry name" value="DNA RECOMBINATION PROTEIN RMUC"/>
    <property type="match status" value="1"/>
</dbReference>
<evidence type="ECO:0008006" key="8">
    <source>
        <dbReference type="Google" id="ProtNLM"/>
    </source>
</evidence>
<reference evidence="6 7" key="1">
    <citation type="journal article" date="2016" name="Nat. Commun.">
        <title>Thousands of microbial genomes shed light on interconnected biogeochemical processes in an aquifer system.</title>
        <authorList>
            <person name="Anantharaman K."/>
            <person name="Brown C.T."/>
            <person name="Hug L.A."/>
            <person name="Sharon I."/>
            <person name="Castelle C.J."/>
            <person name="Probst A.J."/>
            <person name="Thomas B.C."/>
            <person name="Singh A."/>
            <person name="Wilkins M.J."/>
            <person name="Karaoz U."/>
            <person name="Brodie E.L."/>
            <person name="Williams K.H."/>
            <person name="Hubbard S.S."/>
            <person name="Banfield J.F."/>
        </authorList>
    </citation>
    <scope>NUCLEOTIDE SEQUENCE [LARGE SCALE GENOMIC DNA]</scope>
</reference>
<sequence>MQILWIILGVVAGGVLVYLILNKKKEEKKDDIGLQLILQQLNELARTVDNKIGESHKQVNESLKFHSSESNKIIKEITEELVRVNEGQKQVVGFADQLQSLENILKNPKQRGILGEYYLETVLKNVLPPGSYQMQYEFPDKTIVDAVVFVKDKIIPIDSKFSLENYNKMVEERDTTEKKRLETIFVGDLKNRIVETAKYIQPTEGTTDFAFMFIPHEAIYYDLLTNKVGSLEENAENLIQRAAGKYKVIITSPTSFLAYLQTVLQGLKALQIEESAKEIIKKVEDLGKHLKSYDEYHNKLGNALGTVVNHYNASNKELKKIDKDVLRIAGSSPELSLLEVEKPKIEE</sequence>
<comment type="function">
    <text evidence="1">Involved in DNA recombination.</text>
</comment>
<dbReference type="Proteomes" id="UP000177370">
    <property type="component" value="Unassembled WGS sequence"/>
</dbReference>
<evidence type="ECO:0000256" key="5">
    <source>
        <dbReference type="SAM" id="Phobius"/>
    </source>
</evidence>
<accession>A0A1F6V7L7</accession>
<dbReference type="InterPro" id="IPR003798">
    <property type="entry name" value="DNA_recombination_RmuC"/>
</dbReference>
<evidence type="ECO:0000256" key="4">
    <source>
        <dbReference type="ARBA" id="ARBA00023172"/>
    </source>
</evidence>
<evidence type="ECO:0000313" key="6">
    <source>
        <dbReference type="EMBL" id="OGI65615.1"/>
    </source>
</evidence>
<evidence type="ECO:0000256" key="2">
    <source>
        <dbReference type="ARBA" id="ARBA00009840"/>
    </source>
</evidence>
<evidence type="ECO:0000256" key="3">
    <source>
        <dbReference type="ARBA" id="ARBA00023054"/>
    </source>
</evidence>
<evidence type="ECO:0000313" key="7">
    <source>
        <dbReference type="Proteomes" id="UP000177370"/>
    </source>
</evidence>
<keyword evidence="3" id="KW-0175">Coiled coil</keyword>
<protein>
    <recommendedName>
        <fullName evidence="8">DNA recombination protein RmuC</fullName>
    </recommendedName>
</protein>
<dbReference type="EMBL" id="MFTP01000016">
    <property type="protein sequence ID" value="OGI65615.1"/>
    <property type="molecule type" value="Genomic_DNA"/>
</dbReference>